<organism evidence="2 3">
    <name type="scientific">Macrostomum lignano</name>
    <dbReference type="NCBI Taxonomy" id="282301"/>
    <lineage>
        <taxon>Eukaryota</taxon>
        <taxon>Metazoa</taxon>
        <taxon>Spiralia</taxon>
        <taxon>Lophotrochozoa</taxon>
        <taxon>Platyhelminthes</taxon>
        <taxon>Rhabditophora</taxon>
        <taxon>Macrostomorpha</taxon>
        <taxon>Macrostomida</taxon>
        <taxon>Macrostomidae</taxon>
        <taxon>Macrostomum</taxon>
    </lineage>
</organism>
<dbReference type="Proteomes" id="UP000215902">
    <property type="component" value="Unassembled WGS sequence"/>
</dbReference>
<feature type="compositionally biased region" description="Low complexity" evidence="1">
    <location>
        <begin position="42"/>
        <end position="72"/>
    </location>
</feature>
<evidence type="ECO:0000313" key="2">
    <source>
        <dbReference type="EMBL" id="PAA67714.1"/>
    </source>
</evidence>
<name>A0A267F3A9_9PLAT</name>
<proteinExistence type="predicted"/>
<comment type="caution">
    <text evidence="2">The sequence shown here is derived from an EMBL/GenBank/DDBJ whole genome shotgun (WGS) entry which is preliminary data.</text>
</comment>
<dbReference type="EMBL" id="NIVC01001461">
    <property type="protein sequence ID" value="PAA67714.1"/>
    <property type="molecule type" value="Genomic_DNA"/>
</dbReference>
<evidence type="ECO:0000256" key="1">
    <source>
        <dbReference type="SAM" id="MobiDB-lite"/>
    </source>
</evidence>
<feature type="region of interest" description="Disordered" evidence="1">
    <location>
        <begin position="31"/>
        <end position="131"/>
    </location>
</feature>
<protein>
    <submittedName>
        <fullName evidence="2">Uncharacterized protein</fullName>
    </submittedName>
</protein>
<sequence length="131" mass="13597">MRFTGSDGCAQRISDSSHQLTIALTCRQHGLRRQQIRRGWKSSAPAAGKRQAAAAAAESGRTVAATAAAESSRQPDDAAPETEEVAPVEKQDDPNAAEAGQLAGSHVTDSEAAASKSTVEADPEPAEQKSD</sequence>
<feature type="compositionally biased region" description="Basic residues" evidence="1">
    <location>
        <begin position="31"/>
        <end position="40"/>
    </location>
</feature>
<dbReference type="AlphaFoldDB" id="A0A267F3A9"/>
<reference evidence="2 3" key="1">
    <citation type="submission" date="2017-06" db="EMBL/GenBank/DDBJ databases">
        <title>A platform for efficient transgenesis in Macrostomum lignano, a flatworm model organism for stem cell research.</title>
        <authorList>
            <person name="Berezikov E."/>
        </authorList>
    </citation>
    <scope>NUCLEOTIDE SEQUENCE [LARGE SCALE GENOMIC DNA]</scope>
    <source>
        <strain evidence="2">DV1</strain>
        <tissue evidence="2">Whole organism</tissue>
    </source>
</reference>
<evidence type="ECO:0000313" key="3">
    <source>
        <dbReference type="Proteomes" id="UP000215902"/>
    </source>
</evidence>
<gene>
    <name evidence="2" type="ORF">BOX15_Mlig029592g1</name>
</gene>
<accession>A0A267F3A9</accession>
<keyword evidence="3" id="KW-1185">Reference proteome</keyword>